<dbReference type="Pfam" id="PF11535">
    <property type="entry name" value="Calci_bind_CcbP"/>
    <property type="match status" value="1"/>
</dbReference>
<proteinExistence type="predicted"/>
<dbReference type="Proteomes" id="UP000229740">
    <property type="component" value="Unassembled WGS sequence"/>
</dbReference>
<dbReference type="InterPro" id="IPR020994">
    <property type="entry name" value="Uncharacterised_Ca-bd_CcbP"/>
</dbReference>
<dbReference type="Gene3D" id="6.10.140.400">
    <property type="match status" value="2"/>
</dbReference>
<dbReference type="AlphaFoldDB" id="A0A2G6E2A7"/>
<protein>
    <submittedName>
        <fullName evidence="1">Calcium-binding protein</fullName>
    </submittedName>
</protein>
<evidence type="ECO:0000313" key="2">
    <source>
        <dbReference type="Proteomes" id="UP000229740"/>
    </source>
</evidence>
<evidence type="ECO:0000313" key="1">
    <source>
        <dbReference type="EMBL" id="PID56243.1"/>
    </source>
</evidence>
<name>A0A2G6E2A7_9BACT</name>
<comment type="caution">
    <text evidence="1">The sequence shown here is derived from an EMBL/GenBank/DDBJ whole genome shotgun (WGS) entry which is preliminary data.</text>
</comment>
<dbReference type="EMBL" id="PDPS01000036">
    <property type="protein sequence ID" value="PID56243.1"/>
    <property type="molecule type" value="Genomic_DNA"/>
</dbReference>
<accession>A0A2G6E2A7</accession>
<sequence>MERLKRDHRREKRIDLEILIDACDEEERAMGWYYYLDGSLTFPFEAICLREHPKSPLQKGDAVRVTGMADEHKCLREIYVQVEQGDEDSLFVPLAQLRSTNPDAQTREALEDWHYWIGRGYGF</sequence>
<reference evidence="1 2" key="1">
    <citation type="submission" date="2017-10" db="EMBL/GenBank/DDBJ databases">
        <title>Novel microbial diversity and functional potential in the marine mammal oral microbiome.</title>
        <authorList>
            <person name="Dudek N.K."/>
            <person name="Sun C.L."/>
            <person name="Burstein D."/>
            <person name="Kantor R.S."/>
            <person name="Aliaga Goltsman D.S."/>
            <person name="Bik E.M."/>
            <person name="Thomas B.C."/>
            <person name="Banfield J.F."/>
            <person name="Relman D.A."/>
        </authorList>
    </citation>
    <scope>NUCLEOTIDE SEQUENCE [LARGE SCALE GENOMIC DNA]</scope>
    <source>
        <strain evidence="1">DOLZORAL124_49_17</strain>
    </source>
</reference>
<gene>
    <name evidence="1" type="ORF">CSB45_11975</name>
</gene>
<organism evidence="1 2">
    <name type="scientific">candidate division KSB3 bacterium</name>
    <dbReference type="NCBI Taxonomy" id="2044937"/>
    <lineage>
        <taxon>Bacteria</taxon>
        <taxon>candidate division KSB3</taxon>
    </lineage>
</organism>